<dbReference type="Gene3D" id="3.90.180.10">
    <property type="entry name" value="Medium-chain alcohol dehydrogenases, catalytic domain"/>
    <property type="match status" value="1"/>
</dbReference>
<dbReference type="InterPro" id="IPR036291">
    <property type="entry name" value="NAD(P)-bd_dom_sf"/>
</dbReference>
<gene>
    <name evidence="2" type="ORF">FO440_22015</name>
</gene>
<dbReference type="PANTHER" id="PTHR43677">
    <property type="entry name" value="SHORT-CHAIN DEHYDROGENASE/REDUCTASE"/>
    <property type="match status" value="1"/>
</dbReference>
<dbReference type="InterPro" id="IPR051397">
    <property type="entry name" value="Zn-ADH-like_protein"/>
</dbReference>
<accession>A0A556M9G5</accession>
<protein>
    <submittedName>
        <fullName evidence="2">Zinc-binding alcohol dehydrogenase family protein</fullName>
    </submittedName>
</protein>
<dbReference type="SMART" id="SM00829">
    <property type="entry name" value="PKS_ER"/>
    <property type="match status" value="1"/>
</dbReference>
<dbReference type="Gene3D" id="3.40.50.720">
    <property type="entry name" value="NAD(P)-binding Rossmann-like Domain"/>
    <property type="match status" value="1"/>
</dbReference>
<feature type="domain" description="Enoyl reductase (ER)" evidence="1">
    <location>
        <begin position="11"/>
        <end position="321"/>
    </location>
</feature>
<dbReference type="AlphaFoldDB" id="A0A556M9G5"/>
<dbReference type="OrthoDB" id="9787435at2"/>
<evidence type="ECO:0000259" key="1">
    <source>
        <dbReference type="SMART" id="SM00829"/>
    </source>
</evidence>
<evidence type="ECO:0000313" key="2">
    <source>
        <dbReference type="EMBL" id="TSJ36511.1"/>
    </source>
</evidence>
<keyword evidence="3" id="KW-1185">Reference proteome</keyword>
<name>A0A556M9G5_9SPHI</name>
<evidence type="ECO:0000313" key="3">
    <source>
        <dbReference type="Proteomes" id="UP000318733"/>
    </source>
</evidence>
<dbReference type="Pfam" id="PF00107">
    <property type="entry name" value="ADH_zinc_N"/>
    <property type="match status" value="1"/>
</dbReference>
<dbReference type="EMBL" id="VLPK01000006">
    <property type="protein sequence ID" value="TSJ36511.1"/>
    <property type="molecule type" value="Genomic_DNA"/>
</dbReference>
<dbReference type="SUPFAM" id="SSF50129">
    <property type="entry name" value="GroES-like"/>
    <property type="match status" value="1"/>
</dbReference>
<dbReference type="PANTHER" id="PTHR43677:SF11">
    <property type="entry name" value="ZINC-CONTAINING ALCOHOL DEHYDROGENASE"/>
    <property type="match status" value="1"/>
</dbReference>
<proteinExistence type="predicted"/>
<dbReference type="InterPro" id="IPR011032">
    <property type="entry name" value="GroES-like_sf"/>
</dbReference>
<dbReference type="RefSeq" id="WP_144250478.1">
    <property type="nucleotide sequence ID" value="NZ_VLPK01000006.1"/>
</dbReference>
<dbReference type="SUPFAM" id="SSF51735">
    <property type="entry name" value="NAD(P)-binding Rossmann-fold domains"/>
    <property type="match status" value="1"/>
</dbReference>
<comment type="caution">
    <text evidence="2">The sequence shown here is derived from an EMBL/GenBank/DDBJ whole genome shotgun (WGS) entry which is preliminary data.</text>
</comment>
<organism evidence="2 3">
    <name type="scientific">Mucilaginibacter corticis</name>
    <dbReference type="NCBI Taxonomy" id="2597670"/>
    <lineage>
        <taxon>Bacteria</taxon>
        <taxon>Pseudomonadati</taxon>
        <taxon>Bacteroidota</taxon>
        <taxon>Sphingobacteriia</taxon>
        <taxon>Sphingobacteriales</taxon>
        <taxon>Sphingobacteriaceae</taxon>
        <taxon>Mucilaginibacter</taxon>
    </lineage>
</organism>
<dbReference type="InterPro" id="IPR020843">
    <property type="entry name" value="ER"/>
</dbReference>
<reference evidence="2 3" key="1">
    <citation type="submission" date="2019-07" db="EMBL/GenBank/DDBJ databases">
        <authorList>
            <person name="Huq M.A."/>
        </authorList>
    </citation>
    <scope>NUCLEOTIDE SEQUENCE [LARGE SCALE GENOMIC DNA]</scope>
    <source>
        <strain evidence="2 3">MAH-19</strain>
    </source>
</reference>
<sequence>MKAAVISTSNSLPQVTEWPVPVPSNNEQILVSVKAVALKHLDKARASGSHYSSQAPEAGGRIVGGDGVCLLPDGRRVYAMGEGMMAELALVDRDRIVPVPQQLDDETAAALPNAVIGAAMALLFKADMQTGDVVLINGATGFTGRVAVQLARHYGAKKVIATGRNETSLQDLLALGADEVLSLDQEEAMLQENLARLNAETPFDVVLDYLWGPSAGLILGCLQGKGAFTRRVRYVSVGAMSGKYIQLSAELLRSTNLALTGSGLGAWTRQQVGLLFSDILPEMFELAAQGKIRVETIPVRLEDLAGLWSLDMPGGRRPVILI</sequence>
<dbReference type="GO" id="GO:0016491">
    <property type="term" value="F:oxidoreductase activity"/>
    <property type="evidence" value="ECO:0007669"/>
    <property type="project" value="InterPro"/>
</dbReference>
<dbReference type="InterPro" id="IPR013149">
    <property type="entry name" value="ADH-like_C"/>
</dbReference>
<dbReference type="Proteomes" id="UP000318733">
    <property type="component" value="Unassembled WGS sequence"/>
</dbReference>